<gene>
    <name evidence="2" type="ORF">BHK69_23315</name>
</gene>
<accession>A0A1D7U6L8</accession>
<dbReference type="InterPro" id="IPR029058">
    <property type="entry name" value="AB_hydrolase_fold"/>
</dbReference>
<dbReference type="Proteomes" id="UP000094969">
    <property type="component" value="Chromosome"/>
</dbReference>
<dbReference type="Gene3D" id="3.40.50.1820">
    <property type="entry name" value="alpha/beta hydrolase"/>
    <property type="match status" value="1"/>
</dbReference>
<keyword evidence="1" id="KW-0732">Signal</keyword>
<protein>
    <recommendedName>
        <fullName evidence="4">AB hydrolase-1 domain-containing protein</fullName>
    </recommendedName>
</protein>
<dbReference type="RefSeq" id="WP_069692184.1">
    <property type="nucleotide sequence ID" value="NZ_CP017147.1"/>
</dbReference>
<organism evidence="2 3">
    <name type="scientific">Bosea vaviloviae</name>
    <dbReference type="NCBI Taxonomy" id="1526658"/>
    <lineage>
        <taxon>Bacteria</taxon>
        <taxon>Pseudomonadati</taxon>
        <taxon>Pseudomonadota</taxon>
        <taxon>Alphaproteobacteria</taxon>
        <taxon>Hyphomicrobiales</taxon>
        <taxon>Boseaceae</taxon>
        <taxon>Bosea</taxon>
    </lineage>
</organism>
<keyword evidence="3" id="KW-1185">Reference proteome</keyword>
<dbReference type="OrthoDB" id="8437309at2"/>
<evidence type="ECO:0008006" key="4">
    <source>
        <dbReference type="Google" id="ProtNLM"/>
    </source>
</evidence>
<proteinExistence type="predicted"/>
<dbReference type="KEGG" id="bvv:BHK69_23315"/>
<reference evidence="2 3" key="1">
    <citation type="journal article" date="2015" name="Antonie Van Leeuwenhoek">
        <title>Bosea vaviloviae sp. nov., a new species of slow-growing rhizobia isolated from nodules of the relict species Vavilovia formosa (Stev.) Fed.</title>
        <authorList>
            <person name="Safronova V.I."/>
            <person name="Kuznetsova I.G."/>
            <person name="Sazanova A.L."/>
            <person name="Kimeklis A.K."/>
            <person name="Belimov A.A."/>
            <person name="Andronov E.E."/>
            <person name="Pinaev A.G."/>
            <person name="Chizhevskaya E.P."/>
            <person name="Pukhaev A.R."/>
            <person name="Popov K.P."/>
            <person name="Willems A."/>
            <person name="Tikhonovich I.A."/>
        </authorList>
    </citation>
    <scope>NUCLEOTIDE SEQUENCE [LARGE SCALE GENOMIC DNA]</scope>
    <source>
        <strain evidence="2 3">Vaf18</strain>
    </source>
</reference>
<dbReference type="PROSITE" id="PS51257">
    <property type="entry name" value="PROKAR_LIPOPROTEIN"/>
    <property type="match status" value="1"/>
</dbReference>
<dbReference type="STRING" id="1526658.BHK69_23315"/>
<evidence type="ECO:0000256" key="1">
    <source>
        <dbReference type="SAM" id="SignalP"/>
    </source>
</evidence>
<feature type="chain" id="PRO_5009099988" description="AB hydrolase-1 domain-containing protein" evidence="1">
    <location>
        <begin position="28"/>
        <end position="506"/>
    </location>
</feature>
<dbReference type="AlphaFoldDB" id="A0A1D7U6L8"/>
<name>A0A1D7U6L8_9HYPH</name>
<dbReference type="SUPFAM" id="SSF53474">
    <property type="entry name" value="alpha/beta-Hydrolases"/>
    <property type="match status" value="1"/>
</dbReference>
<feature type="signal peptide" evidence="1">
    <location>
        <begin position="1"/>
        <end position="27"/>
    </location>
</feature>
<dbReference type="EMBL" id="CP017147">
    <property type="protein sequence ID" value="AOO82982.1"/>
    <property type="molecule type" value="Genomic_DNA"/>
</dbReference>
<evidence type="ECO:0000313" key="2">
    <source>
        <dbReference type="EMBL" id="AOO82982.1"/>
    </source>
</evidence>
<evidence type="ECO:0000313" key="3">
    <source>
        <dbReference type="Proteomes" id="UP000094969"/>
    </source>
</evidence>
<sequence length="506" mass="54644">MMKLGRFKRRAMMIVAGCALVGGLAMASCSGPDQLYHRVCADGPSGGDCIKREHFVQTRGDDCAGAGRAMCFGTGNDGWDTGLLGTHPGMTPSPFEYAALEYRSDVDATAQRWQPQQMEAIVDRIAAIRRGGQQVYLVTFVHGWHHNAQETRGREDAAPQNRNLRYFKHILAKSVAELAARGSRNHRVVGVYVGWNGGDATSMLTIGDRARAADRIGTSNDFATDLSRLADAAGSSAAEAGAEGRMLVIGHSFGGRIVSRFMLRQVAEGRGWAPLGPRTLVSTINPAIGADAFDALMALPPADTSLPPSWVNFTSTDDYATGIVFSTAATIGRVAIFGYGVTDRVLSASGYQAIGHYRPYVTHRLAIDHFKAQEKPGLGLVAVTQRGWPGPCHVALGEETYPPVLDGRRTDWFRIPTGVKTARKAVWFGGRETECVSRHYVSTLSTGGDEGRDLHSVPGRMWNVTGDRNLVDAEGLNDTSTPLHNAFVQTLLTRMLLELTFAQAVP</sequence>